<dbReference type="SUPFAM" id="SSF51735">
    <property type="entry name" value="NAD(P)-binding Rossmann-fold domains"/>
    <property type="match status" value="1"/>
</dbReference>
<evidence type="ECO:0000259" key="3">
    <source>
        <dbReference type="PROSITE" id="PS51176"/>
    </source>
</evidence>
<keyword evidence="1 2" id="KW-0560">Oxidoreductase</keyword>
<comment type="catalytic activity">
    <reaction evidence="2">
        <text>prephenate + NADP(+) = 3-(4-hydroxyphenyl)pyruvate + CO2 + NADPH</text>
        <dbReference type="Rhea" id="RHEA:21640"/>
        <dbReference type="ChEBI" id="CHEBI:16526"/>
        <dbReference type="ChEBI" id="CHEBI:29934"/>
        <dbReference type="ChEBI" id="CHEBI:36242"/>
        <dbReference type="ChEBI" id="CHEBI:57783"/>
        <dbReference type="ChEBI" id="CHEBI:58349"/>
        <dbReference type="EC" id="1.3.1.13"/>
    </reaction>
</comment>
<evidence type="ECO:0000313" key="4">
    <source>
        <dbReference type="EMBL" id="KZT70096.1"/>
    </source>
</evidence>
<dbReference type="GO" id="GO:0004665">
    <property type="term" value="F:prephenate dehydrogenase (NADP+) activity"/>
    <property type="evidence" value="ECO:0007669"/>
    <property type="project" value="UniProtKB-UniRule"/>
</dbReference>
<dbReference type="SUPFAM" id="SSF48179">
    <property type="entry name" value="6-phosphogluconate dehydrogenase C-terminal domain-like"/>
    <property type="match status" value="2"/>
</dbReference>
<dbReference type="InterPro" id="IPR008927">
    <property type="entry name" value="6-PGluconate_DH-like_C_sf"/>
</dbReference>
<keyword evidence="2" id="KW-0028">Amino-acid biosynthesis</keyword>
<dbReference type="EC" id="1.3.1.13" evidence="2"/>
<dbReference type="InterPro" id="IPR028939">
    <property type="entry name" value="P5C_Rdtase_cat_N"/>
</dbReference>
<keyword evidence="5" id="KW-1185">Reference proteome</keyword>
<evidence type="ECO:0000256" key="2">
    <source>
        <dbReference type="PIRNR" id="PIRNR036510"/>
    </source>
</evidence>
<dbReference type="Gene3D" id="3.40.50.720">
    <property type="entry name" value="NAD(P)-binding Rossmann-like Domain"/>
    <property type="match status" value="1"/>
</dbReference>
<dbReference type="InterPro" id="IPR036291">
    <property type="entry name" value="NAD(P)-bd_dom_sf"/>
</dbReference>
<dbReference type="InterPro" id="IPR012385">
    <property type="entry name" value="Prephenate_DH_fun"/>
</dbReference>
<evidence type="ECO:0000313" key="5">
    <source>
        <dbReference type="Proteomes" id="UP000076727"/>
    </source>
</evidence>
<dbReference type="GO" id="GO:0008977">
    <property type="term" value="F:prephenate dehydrogenase (NAD+) activity"/>
    <property type="evidence" value="ECO:0007669"/>
    <property type="project" value="InterPro"/>
</dbReference>
<reference evidence="4 5" key="1">
    <citation type="journal article" date="2016" name="Mol. Biol. Evol.">
        <title>Comparative Genomics of Early-Diverging Mushroom-Forming Fungi Provides Insights into the Origins of Lignocellulose Decay Capabilities.</title>
        <authorList>
            <person name="Nagy L.G."/>
            <person name="Riley R."/>
            <person name="Tritt A."/>
            <person name="Adam C."/>
            <person name="Daum C."/>
            <person name="Floudas D."/>
            <person name="Sun H."/>
            <person name="Yadav J.S."/>
            <person name="Pangilinan J."/>
            <person name="Larsson K.H."/>
            <person name="Matsuura K."/>
            <person name="Barry K."/>
            <person name="Labutti K."/>
            <person name="Kuo R."/>
            <person name="Ohm R.A."/>
            <person name="Bhattacharya S.S."/>
            <person name="Shirouzu T."/>
            <person name="Yoshinaga Y."/>
            <person name="Martin F.M."/>
            <person name="Grigoriev I.V."/>
            <person name="Hibbett D.S."/>
        </authorList>
    </citation>
    <scope>NUCLEOTIDE SEQUENCE [LARGE SCALE GENOMIC DNA]</scope>
    <source>
        <strain evidence="4 5">L-15889</strain>
    </source>
</reference>
<keyword evidence="2" id="KW-0521">NADP</keyword>
<comment type="similarity">
    <text evidence="2">Belongs to the prephenate/arogenate dehydrogenase family.</text>
</comment>
<dbReference type="STRING" id="1314783.A0A165QYU1"/>
<dbReference type="AlphaFoldDB" id="A0A165QYU1"/>
<dbReference type="PIRSF" id="PIRSF036510">
    <property type="entry name" value="PDH_fung"/>
    <property type="match status" value="1"/>
</dbReference>
<dbReference type="InterPro" id="IPR050812">
    <property type="entry name" value="Preph/Arog_dehydrog"/>
</dbReference>
<protein>
    <recommendedName>
        <fullName evidence="2">Prephenate dehydrogenase [NADP(+)]</fullName>
        <shortName evidence="2">PRDH</shortName>
        <ecNumber evidence="2">1.3.1.13</ecNumber>
    </recommendedName>
</protein>
<sequence length="465" mass="51833">MISPDVTPDSPVEEQPAIGVIGMGSMGTMYAKFLYEGGWKKIYVCDQPNKYEALKAKYEDNPHITVLVDGHQVSRIADFIMYAVEAEFIDRVVAMYGPSTKVGAIVSGQTSVKAPEKVAFEKYLPQDVHILSCHSLHGPTVSPLGQPLVLIKHRAPEWALRVVENILRPLRSRYVYLSYEDHDIVTANTQAVTHAAFLSMGTAWANEKEYPWETGHAVGGIETVKVNIMLRIYSNKWHVYAGLAILNPSAKIQIDQYARSTTEIYKLMIVADGAGMRRRIYEARDKVFGTKAKDGSVTTRAPILLSEDILDRFSLWRRDADGNGKVNGNGDAAPPNTHTANSHLSLLAMVDCWAALGIQPFVHLDLAATPLFRMLLGVSEYLFRSQERLDHAIHAALYDTTYRANDLEFVVAARGWSQCISFGNFELYQKRFMETATFFESRFEDATKLGTAMLQAILESSPTSS</sequence>
<dbReference type="Proteomes" id="UP000076727">
    <property type="component" value="Unassembled WGS sequence"/>
</dbReference>
<dbReference type="PANTHER" id="PTHR21363:SF0">
    <property type="entry name" value="PREPHENATE DEHYDROGENASE [NADP(+)]"/>
    <property type="match status" value="1"/>
</dbReference>
<dbReference type="InterPro" id="IPR003099">
    <property type="entry name" value="Prephen_DH"/>
</dbReference>
<dbReference type="Pfam" id="PF03807">
    <property type="entry name" value="F420_oxidored"/>
    <property type="match status" value="1"/>
</dbReference>
<keyword evidence="2" id="KW-0057">Aromatic amino acid biosynthesis</keyword>
<proteinExistence type="inferred from homology"/>
<dbReference type="FunFam" id="3.40.50.720:FF:000339">
    <property type="entry name" value="Prephenate dehydrogenase [NADP(+)]"/>
    <property type="match status" value="1"/>
</dbReference>
<dbReference type="OrthoDB" id="5399569at2759"/>
<dbReference type="PROSITE" id="PS51176">
    <property type="entry name" value="PDH_ADH"/>
    <property type="match status" value="1"/>
</dbReference>
<evidence type="ECO:0000256" key="1">
    <source>
        <dbReference type="ARBA" id="ARBA00023002"/>
    </source>
</evidence>
<dbReference type="EMBL" id="KV429053">
    <property type="protein sequence ID" value="KZT70096.1"/>
    <property type="molecule type" value="Genomic_DNA"/>
</dbReference>
<dbReference type="Gene3D" id="1.10.3660.10">
    <property type="entry name" value="6-phosphogluconate dehydrogenase C-terminal like domain"/>
    <property type="match status" value="2"/>
</dbReference>
<gene>
    <name evidence="4" type="ORF">DAEQUDRAFT_668374</name>
</gene>
<feature type="domain" description="Prephenate/arogenate dehydrogenase" evidence="3">
    <location>
        <begin position="16"/>
        <end position="298"/>
    </location>
</feature>
<organism evidence="4 5">
    <name type="scientific">Daedalea quercina L-15889</name>
    <dbReference type="NCBI Taxonomy" id="1314783"/>
    <lineage>
        <taxon>Eukaryota</taxon>
        <taxon>Fungi</taxon>
        <taxon>Dikarya</taxon>
        <taxon>Basidiomycota</taxon>
        <taxon>Agaricomycotina</taxon>
        <taxon>Agaricomycetes</taxon>
        <taxon>Polyporales</taxon>
        <taxon>Fomitopsis</taxon>
    </lineage>
</organism>
<dbReference type="PANTHER" id="PTHR21363">
    <property type="entry name" value="PREPHENATE DEHYDROGENASE"/>
    <property type="match status" value="1"/>
</dbReference>
<dbReference type="GO" id="GO:0006571">
    <property type="term" value="P:tyrosine biosynthetic process"/>
    <property type="evidence" value="ECO:0007669"/>
    <property type="project" value="UniProtKB-UniRule"/>
</dbReference>
<dbReference type="UniPathway" id="UPA00122">
    <property type="reaction ID" value="UER00962"/>
</dbReference>
<accession>A0A165QYU1</accession>
<keyword evidence="2" id="KW-0827">Tyrosine biosynthesis</keyword>
<comment type="pathway">
    <text evidence="2">Amino-acid biosynthesis; L-tyrosine biosynthesis; (4-hydroxyphenyl)pyruvate from prephenate (NADP(+) route): step 1/1.</text>
</comment>
<name>A0A165QYU1_9APHY</name>
<dbReference type="GO" id="GO:0070403">
    <property type="term" value="F:NAD+ binding"/>
    <property type="evidence" value="ECO:0007669"/>
    <property type="project" value="TreeGrafter"/>
</dbReference>